<feature type="non-terminal residue" evidence="1">
    <location>
        <position position="129"/>
    </location>
</feature>
<dbReference type="Proteomes" id="UP001209730">
    <property type="component" value="Unassembled WGS sequence"/>
</dbReference>
<dbReference type="EMBL" id="JAPHQB010000095">
    <property type="protein sequence ID" value="MCX2803425.1"/>
    <property type="molecule type" value="Genomic_DNA"/>
</dbReference>
<name>A0AB35I177_MICTH</name>
<protein>
    <submittedName>
        <fullName evidence="1">Uncharacterized protein</fullName>
    </submittedName>
</protein>
<proteinExistence type="predicted"/>
<evidence type="ECO:0000313" key="2">
    <source>
        <dbReference type="Proteomes" id="UP001209730"/>
    </source>
</evidence>
<dbReference type="RefSeq" id="WP_266066804.1">
    <property type="nucleotide sequence ID" value="NZ_JAPHQB010000095.1"/>
</dbReference>
<organism evidence="1 2">
    <name type="scientific">Microbulbifer thermotolerans</name>
    <dbReference type="NCBI Taxonomy" id="252514"/>
    <lineage>
        <taxon>Bacteria</taxon>
        <taxon>Pseudomonadati</taxon>
        <taxon>Pseudomonadota</taxon>
        <taxon>Gammaproteobacteria</taxon>
        <taxon>Cellvibrionales</taxon>
        <taxon>Microbulbiferaceae</taxon>
        <taxon>Microbulbifer</taxon>
    </lineage>
</organism>
<reference evidence="1" key="1">
    <citation type="submission" date="2022-11" db="EMBL/GenBank/DDBJ databases">
        <title>Chitin-degrading and fungicidal potential of chitinolytic bacterial strains from marine environment of the Pacific Ocean regions.</title>
        <authorList>
            <person name="Pentekhina I."/>
            <person name="Nedashkovskaya O."/>
            <person name="Seitkalieva A."/>
            <person name="Podvolotskaya A."/>
            <person name="Tekutyeva L."/>
            <person name="Balabanova L."/>
        </authorList>
    </citation>
    <scope>NUCLEOTIDE SEQUENCE</scope>
    <source>
        <strain evidence="1">KMM 6838</strain>
    </source>
</reference>
<dbReference type="AlphaFoldDB" id="A0AB35I177"/>
<gene>
    <name evidence="1" type="ORF">OQJ68_16760</name>
</gene>
<sequence>MLFGSEQNPKGPGWRRLRKVEKDLSGTRVHFLAPPMRLPVHGRRGLEEQADSFDLDSPDIYIPYAPWDRDNPEKDIPGDPKTYSAKIWLSGWNFTGRPILDGDSIGDLVLKLDVLEARNLPVNASLFRR</sequence>
<accession>A0AB35I177</accession>
<comment type="caution">
    <text evidence="1">The sequence shown here is derived from an EMBL/GenBank/DDBJ whole genome shotgun (WGS) entry which is preliminary data.</text>
</comment>
<evidence type="ECO:0000313" key="1">
    <source>
        <dbReference type="EMBL" id="MCX2803425.1"/>
    </source>
</evidence>